<dbReference type="SUPFAM" id="SSF55729">
    <property type="entry name" value="Acyl-CoA N-acyltransferases (Nat)"/>
    <property type="match status" value="1"/>
</dbReference>
<dbReference type="Proteomes" id="UP001244011">
    <property type="component" value="Unassembled WGS sequence"/>
</dbReference>
<protein>
    <recommendedName>
        <fullName evidence="3">N-acetyltransferase domain-containing protein</fullName>
    </recommendedName>
</protein>
<evidence type="ECO:0000313" key="2">
    <source>
        <dbReference type="Proteomes" id="UP001244011"/>
    </source>
</evidence>
<dbReference type="AlphaFoldDB" id="A0AAJ0C781"/>
<dbReference type="InterPro" id="IPR053225">
    <property type="entry name" value="Acyl-CoA_N-acyltransferase"/>
</dbReference>
<dbReference type="InterPro" id="IPR016181">
    <property type="entry name" value="Acyl_CoA_acyltransferase"/>
</dbReference>
<keyword evidence="2" id="KW-1185">Reference proteome</keyword>
<dbReference type="GeneID" id="85310352"/>
<evidence type="ECO:0008006" key="3">
    <source>
        <dbReference type="Google" id="ProtNLM"/>
    </source>
</evidence>
<dbReference type="RefSeq" id="XP_060286167.1">
    <property type="nucleotide sequence ID" value="XM_060427165.1"/>
</dbReference>
<accession>A0AAJ0C781</accession>
<proteinExistence type="predicted"/>
<evidence type="ECO:0000313" key="1">
    <source>
        <dbReference type="EMBL" id="KAK1769954.1"/>
    </source>
</evidence>
<dbReference type="Gene3D" id="3.40.630.30">
    <property type="match status" value="1"/>
</dbReference>
<dbReference type="PANTHER" id="PTHR20958">
    <property type="entry name" value="GLYCINE N-ACYLTRANSFERASE-LIKE PROTEIN"/>
    <property type="match status" value="1"/>
</dbReference>
<dbReference type="EMBL" id="MU839001">
    <property type="protein sequence ID" value="KAK1769954.1"/>
    <property type="molecule type" value="Genomic_DNA"/>
</dbReference>
<sequence>MGSLHEAVRQALIGAGVSVRATGVTPRGVGWDFYDKWLFRVEDLAGAGGGGGGELPAGMRWDAIRDSGDAALVRARTAIPRKEATLLLLPNTAIRLDDGTPIAWAFLGLDGSLTSLHCEEPYRGRGLAKALAARLMRDHLGDFGDDGWCSADVSIRNPQSQGVCRSLHGKRAWKVSWFWVDLASVGDPL</sequence>
<reference evidence="1" key="1">
    <citation type="submission" date="2023-06" db="EMBL/GenBank/DDBJ databases">
        <title>Genome-scale phylogeny and comparative genomics of the fungal order Sordariales.</title>
        <authorList>
            <consortium name="Lawrence Berkeley National Laboratory"/>
            <person name="Hensen N."/>
            <person name="Bonometti L."/>
            <person name="Westerberg I."/>
            <person name="Brannstrom I.O."/>
            <person name="Guillou S."/>
            <person name="Cros-Aarteil S."/>
            <person name="Calhoun S."/>
            <person name="Haridas S."/>
            <person name="Kuo A."/>
            <person name="Mondo S."/>
            <person name="Pangilinan J."/>
            <person name="Riley R."/>
            <person name="Labutti K."/>
            <person name="Andreopoulos B."/>
            <person name="Lipzen A."/>
            <person name="Chen C."/>
            <person name="Yanf M."/>
            <person name="Daum C."/>
            <person name="Ng V."/>
            <person name="Clum A."/>
            <person name="Steindorff A."/>
            <person name="Ohm R."/>
            <person name="Martin F."/>
            <person name="Silar P."/>
            <person name="Natvig D."/>
            <person name="Lalanne C."/>
            <person name="Gautier V."/>
            <person name="Ament-Velasquez S.L."/>
            <person name="Kruys A."/>
            <person name="Hutchinson M.I."/>
            <person name="Powell A.J."/>
            <person name="Barry K."/>
            <person name="Miller A.N."/>
            <person name="Grigoriev I.V."/>
            <person name="Debuchy R."/>
            <person name="Gladieux P."/>
            <person name="Thoren M.H."/>
            <person name="Johannesson H."/>
        </authorList>
    </citation>
    <scope>NUCLEOTIDE SEQUENCE</scope>
    <source>
        <strain evidence="1">8032-3</strain>
    </source>
</reference>
<organism evidence="1 2">
    <name type="scientific">Phialemonium atrogriseum</name>
    <dbReference type="NCBI Taxonomy" id="1093897"/>
    <lineage>
        <taxon>Eukaryota</taxon>
        <taxon>Fungi</taxon>
        <taxon>Dikarya</taxon>
        <taxon>Ascomycota</taxon>
        <taxon>Pezizomycotina</taxon>
        <taxon>Sordariomycetes</taxon>
        <taxon>Sordariomycetidae</taxon>
        <taxon>Cephalothecales</taxon>
        <taxon>Cephalothecaceae</taxon>
        <taxon>Phialemonium</taxon>
    </lineage>
</organism>
<comment type="caution">
    <text evidence="1">The sequence shown here is derived from an EMBL/GenBank/DDBJ whole genome shotgun (WGS) entry which is preliminary data.</text>
</comment>
<dbReference type="PANTHER" id="PTHR20958:SF6">
    <property type="entry name" value="GLYCINE N-ACYLTRANSFERASE-LIKE PROTEIN"/>
    <property type="match status" value="1"/>
</dbReference>
<gene>
    <name evidence="1" type="ORF">QBC33DRAFT_529693</name>
</gene>
<name>A0AAJ0C781_9PEZI</name>